<dbReference type="Proteomes" id="UP000640489">
    <property type="component" value="Unassembled WGS sequence"/>
</dbReference>
<proteinExistence type="predicted"/>
<keyword evidence="1" id="KW-0812">Transmembrane</keyword>
<dbReference type="EMBL" id="JADKPN010000001">
    <property type="protein sequence ID" value="MBF4761580.1"/>
    <property type="molecule type" value="Genomic_DNA"/>
</dbReference>
<keyword evidence="3" id="KW-1185">Reference proteome</keyword>
<sequence length="238" mass="25256">MTIEQQVRDRFDRATTTVPEADVAAAIAGGRRVRRRRRVTAYAVGSLAVAAVAASAVALPRLGDDEPRTVAPAHHGPADDGTFVPGTTVDTDLAAAVAAADPSLPAPRDVYPSDWSRDTPLPDADVANATEWQLVYDLAPKVELLVYVSVPIPGESSGLTSGQVVTDHHGIGDPTDEIWFQSMLQRADGRFVDVIEQVTATEVRDGQRLRVLTDAQTEAIAQAPGLDFPDPITPPPAP</sequence>
<organism evidence="2 3">
    <name type="scientific">Nocardioides islandensis</name>
    <dbReference type="NCBI Taxonomy" id="433663"/>
    <lineage>
        <taxon>Bacteria</taxon>
        <taxon>Bacillati</taxon>
        <taxon>Actinomycetota</taxon>
        <taxon>Actinomycetes</taxon>
        <taxon>Propionibacteriales</taxon>
        <taxon>Nocardioidaceae</taxon>
        <taxon>Nocardioides</taxon>
    </lineage>
</organism>
<dbReference type="RefSeq" id="WP_194704789.1">
    <property type="nucleotide sequence ID" value="NZ_JADKPN010000001.1"/>
</dbReference>
<evidence type="ECO:0000256" key="1">
    <source>
        <dbReference type="SAM" id="Phobius"/>
    </source>
</evidence>
<evidence type="ECO:0000313" key="2">
    <source>
        <dbReference type="EMBL" id="MBF4761580.1"/>
    </source>
</evidence>
<reference evidence="2" key="1">
    <citation type="submission" date="2020-11" db="EMBL/GenBank/DDBJ databases">
        <title>Nocardioides sp. nov., isolated from Soil of Cynanchum wilfordii Hemsley rhizosphere.</title>
        <authorList>
            <person name="Lee J.-S."/>
            <person name="Suh M.K."/>
            <person name="Kim J.-S."/>
        </authorList>
    </citation>
    <scope>NUCLEOTIDE SEQUENCE</scope>
    <source>
        <strain evidence="2">KCTC 19275</strain>
    </source>
</reference>
<dbReference type="AlphaFoldDB" id="A0A930YIC8"/>
<name>A0A930YIC8_9ACTN</name>
<evidence type="ECO:0000313" key="3">
    <source>
        <dbReference type="Proteomes" id="UP000640489"/>
    </source>
</evidence>
<keyword evidence="1" id="KW-0472">Membrane</keyword>
<accession>A0A930YIC8</accession>
<gene>
    <name evidence="2" type="ORF">ISU07_00445</name>
</gene>
<protein>
    <submittedName>
        <fullName evidence="2">Uncharacterized protein</fullName>
    </submittedName>
</protein>
<comment type="caution">
    <text evidence="2">The sequence shown here is derived from an EMBL/GenBank/DDBJ whole genome shotgun (WGS) entry which is preliminary data.</text>
</comment>
<keyword evidence="1" id="KW-1133">Transmembrane helix</keyword>
<feature type="transmembrane region" description="Helical" evidence="1">
    <location>
        <begin position="39"/>
        <end position="59"/>
    </location>
</feature>